<dbReference type="OrthoDB" id="1354291at2"/>
<dbReference type="KEGG" id="fpf:DCC35_13970"/>
<dbReference type="AlphaFoldDB" id="A0A4D7JSV5"/>
<evidence type="ECO:0000313" key="2">
    <source>
        <dbReference type="Proteomes" id="UP000298616"/>
    </source>
</evidence>
<dbReference type="EMBL" id="CP028923">
    <property type="protein sequence ID" value="QCK15772.1"/>
    <property type="molecule type" value="Genomic_DNA"/>
</dbReference>
<dbReference type="Proteomes" id="UP000298616">
    <property type="component" value="Chromosome"/>
</dbReference>
<dbReference type="RefSeq" id="WP_137091368.1">
    <property type="nucleotide sequence ID" value="NZ_CP028923.1"/>
</dbReference>
<reference evidence="1 2" key="1">
    <citation type="submission" date="2018-04" db="EMBL/GenBank/DDBJ databases">
        <title>Complete genome uncultured novel isolate.</title>
        <authorList>
            <person name="Merlino G."/>
        </authorList>
    </citation>
    <scope>NUCLEOTIDE SEQUENCE [LARGE SCALE GENOMIC DNA]</scope>
    <source>
        <strain evidence="2">R1DC9</strain>
    </source>
</reference>
<name>A0A4D7JSV5_9BACT</name>
<evidence type="ECO:0000313" key="1">
    <source>
        <dbReference type="EMBL" id="QCK15772.1"/>
    </source>
</evidence>
<proteinExistence type="predicted"/>
<accession>A0A4D7JSV5</accession>
<sequence>MKEIFGYYSMIIVLIFFINFQSKAQEIDPLTLVCDTENIQSPAYKYCYFSGQQPGTDIRDHVDTVKVGDIVIWNGVSSTSANHKVKITTIRHQRGDNIFESNVLRERNGNGKVRGRVKEGTAGMEEKYIITFKVIKPGSGTETFDIDPKLMVRSN</sequence>
<gene>
    <name evidence="1" type="ORF">DCC35_13970</name>
</gene>
<organism evidence="1 2">
    <name type="scientific">Mangrovivirga cuniculi</name>
    <dbReference type="NCBI Taxonomy" id="2715131"/>
    <lineage>
        <taxon>Bacteria</taxon>
        <taxon>Pseudomonadati</taxon>
        <taxon>Bacteroidota</taxon>
        <taxon>Cytophagia</taxon>
        <taxon>Cytophagales</taxon>
        <taxon>Mangrovivirgaceae</taxon>
        <taxon>Mangrovivirga</taxon>
    </lineage>
</organism>
<keyword evidence="2" id="KW-1185">Reference proteome</keyword>
<protein>
    <submittedName>
        <fullName evidence="1">Uncharacterized protein</fullName>
    </submittedName>
</protein>